<keyword evidence="3" id="KW-0378">Hydrolase</keyword>
<reference evidence="8" key="1">
    <citation type="submission" date="2014-01" db="EMBL/GenBank/DDBJ databases">
        <title>The Genome Sequence of Anopheles farauti FAR1 (V2).</title>
        <authorList>
            <consortium name="The Broad Institute Genomics Platform"/>
            <person name="Neafsey D.E."/>
            <person name="Besansky N."/>
            <person name="Howell P."/>
            <person name="Walton C."/>
            <person name="Young S.K."/>
            <person name="Zeng Q."/>
            <person name="Gargeya S."/>
            <person name="Fitzgerald M."/>
            <person name="Haas B."/>
            <person name="Abouelleil A."/>
            <person name="Allen A.W."/>
            <person name="Alvarado L."/>
            <person name="Arachchi H.M."/>
            <person name="Berlin A.M."/>
            <person name="Chapman S.B."/>
            <person name="Gainer-Dewar J."/>
            <person name="Goldberg J."/>
            <person name="Griggs A."/>
            <person name="Gujja S."/>
            <person name="Hansen M."/>
            <person name="Howarth C."/>
            <person name="Imamovic A."/>
            <person name="Ireland A."/>
            <person name="Larimer J."/>
            <person name="McCowan C."/>
            <person name="Murphy C."/>
            <person name="Pearson M."/>
            <person name="Poon T.W."/>
            <person name="Priest M."/>
            <person name="Roberts A."/>
            <person name="Saif S."/>
            <person name="Shea T."/>
            <person name="Sisk P."/>
            <person name="Sykes S."/>
            <person name="Wortman J."/>
            <person name="Nusbaum C."/>
            <person name="Birren B."/>
        </authorList>
    </citation>
    <scope>NUCLEOTIDE SEQUENCE [LARGE SCALE GENOMIC DNA]</scope>
    <source>
        <strain evidence="8">FAR1</strain>
    </source>
</reference>
<dbReference type="SUPFAM" id="SSF53474">
    <property type="entry name" value="alpha/beta-Hydrolases"/>
    <property type="match status" value="1"/>
</dbReference>
<comment type="similarity">
    <text evidence="1">Belongs to the type-B carboxylesterase/lipase family.</text>
</comment>
<evidence type="ECO:0000256" key="4">
    <source>
        <dbReference type="ARBA" id="ARBA00023180"/>
    </source>
</evidence>
<dbReference type="AlphaFoldDB" id="A0A182Q3X2"/>
<dbReference type="EC" id="3.1.1.1" evidence="5"/>
<evidence type="ECO:0000313" key="7">
    <source>
        <dbReference type="EnsemblMetazoa" id="AFAF002571-PA"/>
    </source>
</evidence>
<dbReference type="InterPro" id="IPR029058">
    <property type="entry name" value="AB_hydrolase_fold"/>
</dbReference>
<keyword evidence="2" id="KW-0719">Serine esterase</keyword>
<evidence type="ECO:0000256" key="3">
    <source>
        <dbReference type="ARBA" id="ARBA00022801"/>
    </source>
</evidence>
<dbReference type="InterPro" id="IPR002018">
    <property type="entry name" value="CarbesteraseB"/>
</dbReference>
<dbReference type="STRING" id="69004.A0A182Q3X2"/>
<dbReference type="Proteomes" id="UP000075886">
    <property type="component" value="Unassembled WGS sequence"/>
</dbReference>
<reference evidence="7" key="2">
    <citation type="submission" date="2020-05" db="UniProtKB">
        <authorList>
            <consortium name="EnsemblMetazoa"/>
        </authorList>
    </citation>
    <scope>IDENTIFICATION</scope>
    <source>
        <strain evidence="7">FAR1</strain>
    </source>
</reference>
<name>A0A182Q3X2_9DIPT</name>
<evidence type="ECO:0000259" key="6">
    <source>
        <dbReference type="Pfam" id="PF00135"/>
    </source>
</evidence>
<keyword evidence="4" id="KW-0325">Glycoprotein</keyword>
<sequence>MLFQITNTNRVNVNLPPGTVCGVVEKLSDGNDFYAFRGIPYAMVEKRFDPPTPIAKYSCSVLDCSVERDTCIAKNPFNNRWQGSEDCLHLNVYTPKMLRHGDPLPVMVFIHGGAFKYGSGNSDCYSPEPLLEQNVVVVTFNYRLGPLGFLHLPSQGVEGNAALKDQLEVLRWVARNISHFNGDPGNVTLFGESAGAYAVHMHLLSPLSTKLFHKAICQSGVSLTDTAVPYDTVGNTRRLARLINPAVSTDPEVIETLRSAPAKQLMELCDQTPTEEEKRCGTLIPFRPVVDASAKEPMLPLHPILAMKTPDRIPAIPLLLGYNSREGGSFVTNITKYQVHYKNDMQRLIPRTIDVSQGSAEAKEVARKIETYYYGPEGYSPHKINESIDLMSDFSIMIAVRMAAELHARYQHRSPLFFYRFEYDGMLNLYKKLLAFPAAGAYHADELGYLFRMRMIPKEVLRQSVEARVRRYMTRMWTNFARYGHPTPPHDLSLNFRWSAVPPMEPNSTVPFHLPYLRINGEPEMALDPDRENNEFWRKIYDAHNGGFRNPVSKL</sequence>
<evidence type="ECO:0000313" key="8">
    <source>
        <dbReference type="Proteomes" id="UP000075886"/>
    </source>
</evidence>
<evidence type="ECO:0000256" key="1">
    <source>
        <dbReference type="ARBA" id="ARBA00005964"/>
    </source>
</evidence>
<dbReference type="VEuPathDB" id="VectorBase:AFAF002571"/>
<keyword evidence="8" id="KW-1185">Reference proteome</keyword>
<dbReference type="GO" id="GO:0106435">
    <property type="term" value="F:carboxylesterase activity"/>
    <property type="evidence" value="ECO:0007669"/>
    <property type="project" value="UniProtKB-EC"/>
</dbReference>
<organism evidence="7 8">
    <name type="scientific">Anopheles farauti</name>
    <dbReference type="NCBI Taxonomy" id="69004"/>
    <lineage>
        <taxon>Eukaryota</taxon>
        <taxon>Metazoa</taxon>
        <taxon>Ecdysozoa</taxon>
        <taxon>Arthropoda</taxon>
        <taxon>Hexapoda</taxon>
        <taxon>Insecta</taxon>
        <taxon>Pterygota</taxon>
        <taxon>Neoptera</taxon>
        <taxon>Endopterygota</taxon>
        <taxon>Diptera</taxon>
        <taxon>Nematocera</taxon>
        <taxon>Culicoidea</taxon>
        <taxon>Culicidae</taxon>
        <taxon>Anophelinae</taxon>
        <taxon>Anopheles</taxon>
    </lineage>
</organism>
<dbReference type="EMBL" id="AXCN02000581">
    <property type="status" value="NOT_ANNOTATED_CDS"/>
    <property type="molecule type" value="Genomic_DNA"/>
</dbReference>
<dbReference type="PANTHER" id="PTHR43142:SF1">
    <property type="entry name" value="CARBOXYLIC ESTER HYDROLASE"/>
    <property type="match status" value="1"/>
</dbReference>
<protein>
    <recommendedName>
        <fullName evidence="5">carboxylesterase</fullName>
        <ecNumber evidence="5">3.1.1.1</ecNumber>
    </recommendedName>
</protein>
<evidence type="ECO:0000256" key="2">
    <source>
        <dbReference type="ARBA" id="ARBA00022487"/>
    </source>
</evidence>
<dbReference type="EnsemblMetazoa" id="AFAF002571-RA">
    <property type="protein sequence ID" value="AFAF002571-PA"/>
    <property type="gene ID" value="AFAF002571"/>
</dbReference>
<feature type="domain" description="Carboxylesterase type B" evidence="6">
    <location>
        <begin position="12"/>
        <end position="537"/>
    </location>
</feature>
<dbReference type="PANTHER" id="PTHR43142">
    <property type="entry name" value="CARBOXYLIC ESTER HYDROLASE"/>
    <property type="match status" value="1"/>
</dbReference>
<dbReference type="Gene3D" id="3.40.50.1820">
    <property type="entry name" value="alpha/beta hydrolase"/>
    <property type="match status" value="1"/>
</dbReference>
<proteinExistence type="inferred from homology"/>
<evidence type="ECO:0000256" key="5">
    <source>
        <dbReference type="ARBA" id="ARBA00039155"/>
    </source>
</evidence>
<accession>A0A182Q3X2</accession>
<dbReference type="Pfam" id="PF00135">
    <property type="entry name" value="COesterase"/>
    <property type="match status" value="1"/>
</dbReference>